<evidence type="ECO:0000256" key="1">
    <source>
        <dbReference type="SAM" id="Phobius"/>
    </source>
</evidence>
<sequence length="174" mass="18727">MFLELIATFVAGIAAAGVMLLLNKGMGGRLPRWLIPVAAGAAMIAATISNEYGWYGRTTSGLPSEIVVAQTVESKAMYRPWTYLHPFVTRFMAVDTASIRTNPAVPDQKMVDLLFFGRWSPVRSLPVLVDCANRRQALLAAGAAFDEAGQVTDAVWSALAPEHGLFVALCVEAN</sequence>
<organism evidence="2 3">
    <name type="scientific">Thalassovita gelatinovora</name>
    <name type="common">Thalassobius gelatinovorus</name>
    <dbReference type="NCBI Taxonomy" id="53501"/>
    <lineage>
        <taxon>Bacteria</taxon>
        <taxon>Pseudomonadati</taxon>
        <taxon>Pseudomonadota</taxon>
        <taxon>Alphaproteobacteria</taxon>
        <taxon>Rhodobacterales</taxon>
        <taxon>Roseobacteraceae</taxon>
        <taxon>Thalassovita</taxon>
    </lineage>
</organism>
<gene>
    <name evidence="2" type="ORF">TG4357_00106</name>
</gene>
<dbReference type="OrthoDB" id="8601734at2"/>
<name>A0A0P1F4X4_THAGE</name>
<protein>
    <submittedName>
        <fullName evidence="2">Uncharacterized protein</fullName>
    </submittedName>
</protein>
<reference evidence="2 3" key="1">
    <citation type="submission" date="2015-09" db="EMBL/GenBank/DDBJ databases">
        <authorList>
            <consortium name="Swine Surveillance"/>
        </authorList>
    </citation>
    <scope>NUCLEOTIDE SEQUENCE [LARGE SCALE GENOMIC DNA]</scope>
    <source>
        <strain evidence="2 3">CECT 4357</strain>
    </source>
</reference>
<dbReference type="STRING" id="53501.SAMN04488043_1036"/>
<dbReference type="AlphaFoldDB" id="A0A0P1F4X4"/>
<feature type="transmembrane region" description="Helical" evidence="1">
    <location>
        <begin position="6"/>
        <end position="22"/>
    </location>
</feature>
<accession>A0A0P1F4X4</accession>
<dbReference type="RefSeq" id="WP_058260921.1">
    <property type="nucleotide sequence ID" value="NZ_CP051181.1"/>
</dbReference>
<keyword evidence="3" id="KW-1185">Reference proteome</keyword>
<feature type="transmembrane region" description="Helical" evidence="1">
    <location>
        <begin position="34"/>
        <end position="55"/>
    </location>
</feature>
<evidence type="ECO:0000313" key="3">
    <source>
        <dbReference type="Proteomes" id="UP000051587"/>
    </source>
</evidence>
<keyword evidence="1" id="KW-0812">Transmembrane</keyword>
<dbReference type="Proteomes" id="UP000051587">
    <property type="component" value="Unassembled WGS sequence"/>
</dbReference>
<proteinExistence type="predicted"/>
<keyword evidence="1" id="KW-1133">Transmembrane helix</keyword>
<dbReference type="EMBL" id="CYSA01000003">
    <property type="protein sequence ID" value="CUH62440.1"/>
    <property type="molecule type" value="Genomic_DNA"/>
</dbReference>
<evidence type="ECO:0000313" key="2">
    <source>
        <dbReference type="EMBL" id="CUH62440.1"/>
    </source>
</evidence>
<keyword evidence="1" id="KW-0472">Membrane</keyword>